<name>A0AAV8XDS6_9CUCU</name>
<gene>
    <name evidence="9" type="ORF">NQ318_012811</name>
</gene>
<dbReference type="Proteomes" id="UP001162162">
    <property type="component" value="Unassembled WGS sequence"/>
</dbReference>
<dbReference type="GO" id="GO:0005874">
    <property type="term" value="C:microtubule"/>
    <property type="evidence" value="ECO:0007669"/>
    <property type="project" value="UniProtKB-KW"/>
</dbReference>
<feature type="compositionally biased region" description="Polar residues" evidence="7">
    <location>
        <begin position="605"/>
        <end position="625"/>
    </location>
</feature>
<evidence type="ECO:0000313" key="10">
    <source>
        <dbReference type="Proteomes" id="UP001162162"/>
    </source>
</evidence>
<dbReference type="GO" id="GO:0008017">
    <property type="term" value="F:microtubule binding"/>
    <property type="evidence" value="ECO:0007669"/>
    <property type="project" value="InterPro"/>
</dbReference>
<dbReference type="PRINTS" id="PR00380">
    <property type="entry name" value="KINESINHEAVY"/>
</dbReference>
<dbReference type="InterPro" id="IPR027640">
    <property type="entry name" value="Kinesin-like_fam"/>
</dbReference>
<feature type="binding site" evidence="5">
    <location>
        <begin position="159"/>
        <end position="166"/>
    </location>
    <ligand>
        <name>ATP</name>
        <dbReference type="ChEBI" id="CHEBI:30616"/>
    </ligand>
</feature>
<evidence type="ECO:0000256" key="1">
    <source>
        <dbReference type="ARBA" id="ARBA00004245"/>
    </source>
</evidence>
<keyword evidence="2 5" id="KW-0547">Nucleotide-binding</keyword>
<dbReference type="Gene3D" id="3.40.850.10">
    <property type="entry name" value="Kinesin motor domain"/>
    <property type="match status" value="1"/>
</dbReference>
<dbReference type="GO" id="GO:0051231">
    <property type="term" value="P:spindle elongation"/>
    <property type="evidence" value="ECO:0007669"/>
    <property type="project" value="TreeGrafter"/>
</dbReference>
<dbReference type="FunFam" id="3.40.850.10:FF:000080">
    <property type="entry name" value="Kinesin-like protein"/>
    <property type="match status" value="1"/>
</dbReference>
<evidence type="ECO:0000256" key="2">
    <source>
        <dbReference type="ARBA" id="ARBA00022741"/>
    </source>
</evidence>
<evidence type="ECO:0000256" key="3">
    <source>
        <dbReference type="ARBA" id="ARBA00022840"/>
    </source>
</evidence>
<evidence type="ECO:0000256" key="4">
    <source>
        <dbReference type="ARBA" id="ARBA00023212"/>
    </source>
</evidence>
<feature type="region of interest" description="Disordered" evidence="7">
    <location>
        <begin position="605"/>
        <end position="728"/>
    </location>
</feature>
<keyword evidence="5 6" id="KW-0505">Motor protein</keyword>
<dbReference type="InterPro" id="IPR001752">
    <property type="entry name" value="Kinesin_motor_dom"/>
</dbReference>
<dbReference type="GO" id="GO:0005875">
    <property type="term" value="C:microtubule associated complex"/>
    <property type="evidence" value="ECO:0007669"/>
    <property type="project" value="TreeGrafter"/>
</dbReference>
<dbReference type="GO" id="GO:0007018">
    <property type="term" value="P:microtubule-based movement"/>
    <property type="evidence" value="ECO:0007669"/>
    <property type="project" value="InterPro"/>
</dbReference>
<feature type="domain" description="Kinesin motor" evidence="8">
    <location>
        <begin position="70"/>
        <end position="415"/>
    </location>
</feature>
<dbReference type="Pfam" id="PF00225">
    <property type="entry name" value="Kinesin"/>
    <property type="match status" value="1"/>
</dbReference>
<comment type="subcellular location">
    <subcellularLocation>
        <location evidence="1">Cytoplasm</location>
        <location evidence="1">Cytoskeleton</location>
    </subcellularLocation>
</comment>
<accession>A0AAV8XDS6</accession>
<protein>
    <recommendedName>
        <fullName evidence="6">Kinesin-like protein</fullName>
    </recommendedName>
</protein>
<evidence type="ECO:0000256" key="5">
    <source>
        <dbReference type="PROSITE-ProRule" id="PRU00283"/>
    </source>
</evidence>
<dbReference type="InterPro" id="IPR019821">
    <property type="entry name" value="Kinesin_motor_CS"/>
</dbReference>
<dbReference type="PANTHER" id="PTHR47969:SF33">
    <property type="entry name" value="KINESIN-LIKE PROTEIN"/>
    <property type="match status" value="1"/>
</dbReference>
<dbReference type="GO" id="GO:0005524">
    <property type="term" value="F:ATP binding"/>
    <property type="evidence" value="ECO:0007669"/>
    <property type="project" value="UniProtKB-UniRule"/>
</dbReference>
<dbReference type="AlphaFoldDB" id="A0AAV8XDS6"/>
<proteinExistence type="inferred from homology"/>
<dbReference type="PROSITE" id="PS50067">
    <property type="entry name" value="KINESIN_MOTOR_2"/>
    <property type="match status" value="1"/>
</dbReference>
<feature type="compositionally biased region" description="Basic and acidic residues" evidence="7">
    <location>
        <begin position="629"/>
        <end position="644"/>
    </location>
</feature>
<keyword evidence="4" id="KW-0206">Cytoskeleton</keyword>
<organism evidence="9 10">
    <name type="scientific">Aromia moschata</name>
    <dbReference type="NCBI Taxonomy" id="1265417"/>
    <lineage>
        <taxon>Eukaryota</taxon>
        <taxon>Metazoa</taxon>
        <taxon>Ecdysozoa</taxon>
        <taxon>Arthropoda</taxon>
        <taxon>Hexapoda</taxon>
        <taxon>Insecta</taxon>
        <taxon>Pterygota</taxon>
        <taxon>Neoptera</taxon>
        <taxon>Endopterygota</taxon>
        <taxon>Coleoptera</taxon>
        <taxon>Polyphaga</taxon>
        <taxon>Cucujiformia</taxon>
        <taxon>Chrysomeloidea</taxon>
        <taxon>Cerambycidae</taxon>
        <taxon>Cerambycinae</taxon>
        <taxon>Callichromatini</taxon>
        <taxon>Aromia</taxon>
    </lineage>
</organism>
<comment type="similarity">
    <text evidence="5 6">Belongs to the TRAFAC class myosin-kinesin ATPase superfamily. Kinesin family.</text>
</comment>
<dbReference type="InterPro" id="IPR027417">
    <property type="entry name" value="P-loop_NTPase"/>
</dbReference>
<dbReference type="SMART" id="SM00129">
    <property type="entry name" value="KISc"/>
    <property type="match status" value="1"/>
</dbReference>
<keyword evidence="10" id="KW-1185">Reference proteome</keyword>
<evidence type="ECO:0000259" key="8">
    <source>
        <dbReference type="PROSITE" id="PS50067"/>
    </source>
</evidence>
<sequence length="728" mass="81932">MLYSLSCIYNKAAIYLSYIFFIIFRNGSIERLDEDNNLQRIITSYNEAEDNINVVVSYECETTEKAYKSKIPEYFRVRPLSNKEIKAGDDSVVNFPGNGQVLVDGIPGGPSGGQKAKLFSYNVVFEPGATQEDVLQFSGMKRLIEMGVEGFRCTCFCYGQTGSGKTHTLTGPPGLLGIQTAPYSDKHGLVFRSFMYLFKLIQEQPGIHFVLKASYLEIYNEKVIDLLNPGSARKPLAVRWSKKARGFFVENLFTVDCEELDDLIAVLEEGLRNRSVGKHNMNDYSSRSHTILCVHITSEQPAEGGVFISRSGKINFVDLAGSEMTKKTQSEGKTLEEANNINKSLMVLGYCIASLSDSKRKNSHIPYRDSKLTKLLADSLAGNGVTLMIACISPAKSNIYETINTLRYAARAKKIRTKPVVLMVRHCKGNKMCYTFGLSVYKTYKSIYQHNWFCNGSKPEREVIRVREDPREALILSLKREVTVLQSENEHLRSALNVYSDSAGDVSSERRLIITPPHVDLEELAKLEGPQLADLVRLYMKENEALRKDNEELFTSRELLQRDHELVCRENERLLKKLEEVNSSPLIPARPAFSAEALNSDPDASTNIWTNPIQDKLSDNSSSKQVPDFIKKELNKRQIGDRKTPSRTPRRYNSVEDKSSIAKAVRLKSSESLDIPHQNESSMPSKKDQRRFSVAKPGLENADESKGDTKNPELFGSVISLTDEDELN</sequence>
<dbReference type="EMBL" id="JAPWTK010000706">
    <property type="protein sequence ID" value="KAJ8936850.1"/>
    <property type="molecule type" value="Genomic_DNA"/>
</dbReference>
<evidence type="ECO:0000256" key="6">
    <source>
        <dbReference type="RuleBase" id="RU000394"/>
    </source>
</evidence>
<dbReference type="PANTHER" id="PTHR47969">
    <property type="entry name" value="CHROMOSOME-ASSOCIATED KINESIN KIF4A-RELATED"/>
    <property type="match status" value="1"/>
</dbReference>
<dbReference type="InterPro" id="IPR036961">
    <property type="entry name" value="Kinesin_motor_dom_sf"/>
</dbReference>
<dbReference type="PROSITE" id="PS00411">
    <property type="entry name" value="KINESIN_MOTOR_1"/>
    <property type="match status" value="1"/>
</dbReference>
<dbReference type="SUPFAM" id="SSF52540">
    <property type="entry name" value="P-loop containing nucleoside triphosphate hydrolases"/>
    <property type="match status" value="1"/>
</dbReference>
<keyword evidence="4" id="KW-0963">Cytoplasm</keyword>
<dbReference type="GO" id="GO:0007052">
    <property type="term" value="P:mitotic spindle organization"/>
    <property type="evidence" value="ECO:0007669"/>
    <property type="project" value="TreeGrafter"/>
</dbReference>
<comment type="caution">
    <text evidence="9">The sequence shown here is derived from an EMBL/GenBank/DDBJ whole genome shotgun (WGS) entry which is preliminary data.</text>
</comment>
<dbReference type="CDD" id="cd00106">
    <property type="entry name" value="KISc"/>
    <property type="match status" value="1"/>
</dbReference>
<keyword evidence="6" id="KW-0493">Microtubule</keyword>
<keyword evidence="3 5" id="KW-0067">ATP-binding</keyword>
<evidence type="ECO:0000313" key="9">
    <source>
        <dbReference type="EMBL" id="KAJ8936850.1"/>
    </source>
</evidence>
<reference evidence="9" key="1">
    <citation type="journal article" date="2023" name="Insect Mol. Biol.">
        <title>Genome sequencing provides insights into the evolution of gene families encoding plant cell wall-degrading enzymes in longhorned beetles.</title>
        <authorList>
            <person name="Shin N.R."/>
            <person name="Okamura Y."/>
            <person name="Kirsch R."/>
            <person name="Pauchet Y."/>
        </authorList>
    </citation>
    <scope>NUCLEOTIDE SEQUENCE</scope>
    <source>
        <strain evidence="9">AMC_N1</strain>
    </source>
</reference>
<evidence type="ECO:0000256" key="7">
    <source>
        <dbReference type="SAM" id="MobiDB-lite"/>
    </source>
</evidence>
<dbReference type="GO" id="GO:0003777">
    <property type="term" value="F:microtubule motor activity"/>
    <property type="evidence" value="ECO:0007669"/>
    <property type="project" value="InterPro"/>
</dbReference>